<dbReference type="EMBL" id="JEMX01000068">
    <property type="protein sequence ID" value="EXI78515.1"/>
    <property type="molecule type" value="Genomic_DNA"/>
</dbReference>
<name>A0A011PNS5_9PROT</name>
<proteinExistence type="predicted"/>
<comment type="caution">
    <text evidence="1">The sequence shown here is derived from an EMBL/GenBank/DDBJ whole genome shotgun (WGS) entry which is preliminary data.</text>
</comment>
<dbReference type="AlphaFoldDB" id="A0A011PNS5"/>
<organism evidence="1 2">
    <name type="scientific">Candidatus Accumulibacter appositus</name>
    <dbReference type="NCBI Taxonomy" id="1454003"/>
    <lineage>
        <taxon>Bacteria</taxon>
        <taxon>Pseudomonadati</taxon>
        <taxon>Pseudomonadota</taxon>
        <taxon>Betaproteobacteria</taxon>
        <taxon>Candidatus Accumulibacter</taxon>
    </lineage>
</organism>
<dbReference type="STRING" id="1454003.AW10_02999"/>
<accession>A0A011PNS5</accession>
<reference evidence="1 2" key="1">
    <citation type="submission" date="2014-02" db="EMBL/GenBank/DDBJ databases">
        <title>Expanding our view of genomic diversity in Candidatus Accumulibacter clades.</title>
        <authorList>
            <person name="Skennerton C.T."/>
            <person name="Barr J.J."/>
            <person name="Slater F.R."/>
            <person name="Bond P.L."/>
            <person name="Tyson G.W."/>
        </authorList>
    </citation>
    <scope>NUCLEOTIDE SEQUENCE [LARGE SCALE GENOMIC DNA]</scope>
    <source>
        <strain evidence="2">BA-92</strain>
    </source>
</reference>
<dbReference type="PATRIC" id="fig|1454003.3.peg.3064"/>
<evidence type="ECO:0000313" key="2">
    <source>
        <dbReference type="Proteomes" id="UP000021816"/>
    </source>
</evidence>
<protein>
    <submittedName>
        <fullName evidence="1">Uncharacterized protein</fullName>
    </submittedName>
</protein>
<sequence>MSPLQRRLTKLEQFRQHNGVGWELDQLLEKAGTNRAAVMAEFGSLRACRDWLEAQGQASNACVGIEWQP</sequence>
<gene>
    <name evidence="1" type="ORF">AW10_02999</name>
</gene>
<dbReference type="Proteomes" id="UP000021816">
    <property type="component" value="Unassembled WGS sequence"/>
</dbReference>
<evidence type="ECO:0000313" key="1">
    <source>
        <dbReference type="EMBL" id="EXI78515.1"/>
    </source>
</evidence>